<sequence length="114" mass="12342">MSDCLFCKIVAGDIPSTMVAENAVAYAFDDIAPTAPVHVLVIPKHHITSADHLPSDHNGILDEMALLAQQVADVKGIRESGYRLVMNVGRDGQMTVPHLHLHVIGGRLMEWPPG</sequence>
<accession>A0A6J7CVM3</accession>
<dbReference type="Pfam" id="PF01230">
    <property type="entry name" value="HIT"/>
    <property type="match status" value="1"/>
</dbReference>
<dbReference type="SUPFAM" id="SSF54197">
    <property type="entry name" value="HIT-like"/>
    <property type="match status" value="1"/>
</dbReference>
<dbReference type="Gene3D" id="3.30.428.10">
    <property type="entry name" value="HIT-like"/>
    <property type="match status" value="1"/>
</dbReference>
<dbReference type="InterPro" id="IPR036265">
    <property type="entry name" value="HIT-like_sf"/>
</dbReference>
<proteinExistence type="predicted"/>
<dbReference type="GO" id="GO:0003824">
    <property type="term" value="F:catalytic activity"/>
    <property type="evidence" value="ECO:0007669"/>
    <property type="project" value="InterPro"/>
</dbReference>
<reference evidence="2" key="1">
    <citation type="submission" date="2020-05" db="EMBL/GenBank/DDBJ databases">
        <authorList>
            <person name="Chiriac C."/>
            <person name="Salcher M."/>
            <person name="Ghai R."/>
            <person name="Kavagutti S V."/>
        </authorList>
    </citation>
    <scope>NUCLEOTIDE SEQUENCE</scope>
</reference>
<name>A0A6J7CVM3_9ZZZZ</name>
<protein>
    <submittedName>
        <fullName evidence="2">Unannotated protein</fullName>
    </submittedName>
</protein>
<feature type="domain" description="HIT" evidence="1">
    <location>
        <begin position="5"/>
        <end position="114"/>
    </location>
</feature>
<dbReference type="AlphaFoldDB" id="A0A6J7CVM3"/>
<dbReference type="PROSITE" id="PS51084">
    <property type="entry name" value="HIT_2"/>
    <property type="match status" value="1"/>
</dbReference>
<dbReference type="InterPro" id="IPR001310">
    <property type="entry name" value="Histidine_triad_HIT"/>
</dbReference>
<dbReference type="EMBL" id="CAFBLN010000006">
    <property type="protein sequence ID" value="CAB4861996.1"/>
    <property type="molecule type" value="Genomic_DNA"/>
</dbReference>
<dbReference type="InterPro" id="IPR011146">
    <property type="entry name" value="HIT-like"/>
</dbReference>
<dbReference type="CDD" id="cd01276">
    <property type="entry name" value="PKCI_related"/>
    <property type="match status" value="1"/>
</dbReference>
<gene>
    <name evidence="2" type="ORF">UFOPK3381_00309</name>
</gene>
<organism evidence="2">
    <name type="scientific">freshwater metagenome</name>
    <dbReference type="NCBI Taxonomy" id="449393"/>
    <lineage>
        <taxon>unclassified sequences</taxon>
        <taxon>metagenomes</taxon>
        <taxon>ecological metagenomes</taxon>
    </lineage>
</organism>
<dbReference type="PANTHER" id="PTHR23089">
    <property type="entry name" value="HISTIDINE TRIAD HIT PROTEIN"/>
    <property type="match status" value="1"/>
</dbReference>
<evidence type="ECO:0000259" key="1">
    <source>
        <dbReference type="PROSITE" id="PS51084"/>
    </source>
</evidence>
<dbReference type="PRINTS" id="PR00332">
    <property type="entry name" value="HISTRIAD"/>
</dbReference>
<evidence type="ECO:0000313" key="2">
    <source>
        <dbReference type="EMBL" id="CAB4861996.1"/>
    </source>
</evidence>